<name>A0A1M5IGC5_9BACT</name>
<evidence type="ECO:0000313" key="3">
    <source>
        <dbReference type="Proteomes" id="UP000184076"/>
    </source>
</evidence>
<accession>A0A1M5IGC5</accession>
<keyword evidence="3" id="KW-1185">Reference proteome</keyword>
<protein>
    <submittedName>
        <fullName evidence="2">Uncharacterized protein</fullName>
    </submittedName>
</protein>
<evidence type="ECO:0000256" key="1">
    <source>
        <dbReference type="SAM" id="MobiDB-lite"/>
    </source>
</evidence>
<dbReference type="STRING" id="1121391.SAMN02745206_03592"/>
<organism evidence="2 3">
    <name type="scientific">Desulfacinum infernum DSM 9756</name>
    <dbReference type="NCBI Taxonomy" id="1121391"/>
    <lineage>
        <taxon>Bacteria</taxon>
        <taxon>Pseudomonadati</taxon>
        <taxon>Thermodesulfobacteriota</taxon>
        <taxon>Syntrophobacteria</taxon>
        <taxon>Syntrophobacterales</taxon>
        <taxon>Syntrophobacteraceae</taxon>
        <taxon>Desulfacinum</taxon>
    </lineage>
</organism>
<dbReference type="Proteomes" id="UP000184076">
    <property type="component" value="Unassembled WGS sequence"/>
</dbReference>
<dbReference type="RefSeq" id="WP_073041981.1">
    <property type="nucleotide sequence ID" value="NZ_FQVB01000056.1"/>
</dbReference>
<gene>
    <name evidence="2" type="ORF">SAMN02745206_03592</name>
</gene>
<feature type="region of interest" description="Disordered" evidence="1">
    <location>
        <begin position="213"/>
        <end position="245"/>
    </location>
</feature>
<dbReference type="AlphaFoldDB" id="A0A1M5IGC5"/>
<evidence type="ECO:0000313" key="2">
    <source>
        <dbReference type="EMBL" id="SHG27341.1"/>
    </source>
</evidence>
<feature type="compositionally biased region" description="Basic and acidic residues" evidence="1">
    <location>
        <begin position="213"/>
        <end position="228"/>
    </location>
</feature>
<feature type="region of interest" description="Disordered" evidence="1">
    <location>
        <begin position="69"/>
        <end position="105"/>
    </location>
</feature>
<dbReference type="EMBL" id="FQVB01000056">
    <property type="protein sequence ID" value="SHG27341.1"/>
    <property type="molecule type" value="Genomic_DNA"/>
</dbReference>
<sequence length="351" mass="40317">MGRNAQRILKQLQRIASVSLDDQGHLRILPKEGLSSRDQQFLDEKLIELQYNPELRDGLAAELSSGHIGAAATPDHSPQPPSRLSETPSRPPEGTTSPLPSPAPAAVPSSFRLLDGFRVEANEIVLYDREKLAEMNSWLAHKEYALGARLYQYFLDKAFLEPREGRAFKIRRGREVFWVFAGLSMANLNRGIGSIHCPVYYVGEDRYEKVFDPRQRRQATDTADKEFRSQQTQTEPDYLYPENSDHPHTFPIPMGAKAKVDAIRDEALEKGWTEHALYSNRGTYPFPYGNDYGLICYLDERTRIEAIHSDHIKIRRNQTTFRFANPDAEQPWKRRIKDWAPPREPRLEMSP</sequence>
<dbReference type="OrthoDB" id="1550305at2"/>
<reference evidence="3" key="1">
    <citation type="submission" date="2016-11" db="EMBL/GenBank/DDBJ databases">
        <authorList>
            <person name="Varghese N."/>
            <person name="Submissions S."/>
        </authorList>
    </citation>
    <scope>NUCLEOTIDE SEQUENCE [LARGE SCALE GENOMIC DNA]</scope>
    <source>
        <strain evidence="3">DSM 9756</strain>
    </source>
</reference>
<proteinExistence type="predicted"/>